<comment type="caution">
    <text evidence="1">The sequence shown here is derived from an EMBL/GenBank/DDBJ whole genome shotgun (WGS) entry which is preliminary data.</text>
</comment>
<evidence type="ECO:0000313" key="2">
    <source>
        <dbReference type="Proteomes" id="UP001155128"/>
    </source>
</evidence>
<organism evidence="1 2">
    <name type="scientific">Sphingomicrobium sediminis</name>
    <dbReference type="NCBI Taxonomy" id="2950949"/>
    <lineage>
        <taxon>Bacteria</taxon>
        <taxon>Pseudomonadati</taxon>
        <taxon>Pseudomonadota</taxon>
        <taxon>Alphaproteobacteria</taxon>
        <taxon>Sphingomonadales</taxon>
        <taxon>Sphingomonadaceae</taxon>
        <taxon>Sphingomicrobium</taxon>
    </lineage>
</organism>
<keyword evidence="2" id="KW-1185">Reference proteome</keyword>
<dbReference type="Proteomes" id="UP001155128">
    <property type="component" value="Unassembled WGS sequence"/>
</dbReference>
<dbReference type="RefSeq" id="WP_252113899.1">
    <property type="nucleotide sequence ID" value="NZ_JAMSHT010000001.1"/>
</dbReference>
<dbReference type="AlphaFoldDB" id="A0A9X2EGL5"/>
<gene>
    <name evidence="1" type="ORF">NDO55_07460</name>
</gene>
<sequence>MRKIQIQNAAHEVATQVRVVEDTIEAALAEIAELQGRMIHARSVAGVATATGHEALAEVAKTIQGLVEARGGMANAHRILKDTTRVVPGLRTTGFGDVGECPPPEGAVDLKIVA</sequence>
<proteinExistence type="predicted"/>
<evidence type="ECO:0000313" key="1">
    <source>
        <dbReference type="EMBL" id="MCM8557655.1"/>
    </source>
</evidence>
<name>A0A9X2EGL5_9SPHN</name>
<accession>A0A9X2EGL5</accession>
<dbReference type="EMBL" id="JAMSHT010000001">
    <property type="protein sequence ID" value="MCM8557655.1"/>
    <property type="molecule type" value="Genomic_DNA"/>
</dbReference>
<reference evidence="1" key="1">
    <citation type="submission" date="2022-06" db="EMBL/GenBank/DDBJ databases">
        <title>Sphingomicrobium sedimins sp. nov., a marine bacterium isolated from tidal flat.</title>
        <authorList>
            <person name="Kim C.-H."/>
            <person name="Yoo Y."/>
            <person name="Kim J.-J."/>
        </authorList>
    </citation>
    <scope>NUCLEOTIDE SEQUENCE</scope>
    <source>
        <strain evidence="1">GRR-S6-50</strain>
    </source>
</reference>
<protein>
    <submittedName>
        <fullName evidence="1">Uncharacterized protein</fullName>
    </submittedName>
</protein>